<feature type="compositionally biased region" description="Basic and acidic residues" evidence="1">
    <location>
        <begin position="1"/>
        <end position="11"/>
    </location>
</feature>
<feature type="region of interest" description="Disordered" evidence="1">
    <location>
        <begin position="1"/>
        <end position="42"/>
    </location>
</feature>
<evidence type="ECO:0000256" key="2">
    <source>
        <dbReference type="SAM" id="Phobius"/>
    </source>
</evidence>
<feature type="region of interest" description="Disordered" evidence="1">
    <location>
        <begin position="58"/>
        <end position="92"/>
    </location>
</feature>
<gene>
    <name evidence="3" type="ORF">SAMN05421630_103481</name>
</gene>
<evidence type="ECO:0000313" key="3">
    <source>
        <dbReference type="EMBL" id="SDC75032.1"/>
    </source>
</evidence>
<evidence type="ECO:0000313" key="4">
    <source>
        <dbReference type="Proteomes" id="UP000199494"/>
    </source>
</evidence>
<dbReference type="Proteomes" id="UP000199494">
    <property type="component" value="Unassembled WGS sequence"/>
</dbReference>
<feature type="compositionally biased region" description="Low complexity" evidence="1">
    <location>
        <begin position="58"/>
        <end position="84"/>
    </location>
</feature>
<proteinExistence type="predicted"/>
<evidence type="ECO:0000256" key="1">
    <source>
        <dbReference type="SAM" id="MobiDB-lite"/>
    </source>
</evidence>
<sequence>MGHVAEQRPDDTPGPEQPPGDNTPGAEVEPAQPTGPPRIDPEQLRQFQQFQEFQKFQELQRQQQPGGELTTGQTYPPTTTATQQLVPHQQPPRRKIPGWLEWLGKKLIGWLIFIILLIIGLTWAYNYFLGSDNSGDSKTQAKMGGGTYHTNEILSDKPYEAVRQVYDAIAQEDPANGEPLVAEACGRFDNQAGVQLRFAENLGYPGCREAIIGLHEKVTNVNQYAESVYPKWYDPTANTVRIDSCDFTISGGPALGTFVLTKQDYKNQWLITGHEPGPATCPAPSTGNGG</sequence>
<organism evidence="3 4">
    <name type="scientific">Prauserella marina</name>
    <dbReference type="NCBI Taxonomy" id="530584"/>
    <lineage>
        <taxon>Bacteria</taxon>
        <taxon>Bacillati</taxon>
        <taxon>Actinomycetota</taxon>
        <taxon>Actinomycetes</taxon>
        <taxon>Pseudonocardiales</taxon>
        <taxon>Pseudonocardiaceae</taxon>
        <taxon>Prauserella</taxon>
    </lineage>
</organism>
<dbReference type="STRING" id="530584.SAMN05421630_103481"/>
<keyword evidence="2" id="KW-1133">Transmembrane helix</keyword>
<keyword evidence="4" id="KW-1185">Reference proteome</keyword>
<keyword evidence="2" id="KW-0812">Transmembrane</keyword>
<dbReference type="EMBL" id="FMZE01000003">
    <property type="protein sequence ID" value="SDC75032.1"/>
    <property type="molecule type" value="Genomic_DNA"/>
</dbReference>
<dbReference type="KEGG" id="pmad:BAY61_02625"/>
<reference evidence="3 4" key="1">
    <citation type="submission" date="2016-10" db="EMBL/GenBank/DDBJ databases">
        <authorList>
            <person name="de Groot N.N."/>
        </authorList>
    </citation>
    <scope>NUCLEOTIDE SEQUENCE [LARGE SCALE GENOMIC DNA]</scope>
    <source>
        <strain evidence="3 4">CGMCC 4.5506</strain>
    </source>
</reference>
<dbReference type="AlphaFoldDB" id="A0A222VJQ8"/>
<protein>
    <submittedName>
        <fullName evidence="3">Uncharacterized protein</fullName>
    </submittedName>
</protein>
<keyword evidence="2" id="KW-0472">Membrane</keyword>
<name>A0A222VJQ8_9PSEU</name>
<feature type="transmembrane region" description="Helical" evidence="2">
    <location>
        <begin position="107"/>
        <end position="128"/>
    </location>
</feature>
<dbReference type="OrthoDB" id="5181787at2"/>
<accession>A0A222VJQ8</accession>